<evidence type="ECO:0000256" key="29">
    <source>
        <dbReference type="ARBA" id="ARBA00037813"/>
    </source>
</evidence>
<gene>
    <name evidence="34" type="primary">AXR1</name>
    <name evidence="34" type="ORF">SDJN03_29800</name>
</gene>
<evidence type="ECO:0000256" key="14">
    <source>
        <dbReference type="ARBA" id="ARBA00022679"/>
    </source>
</evidence>
<keyword evidence="25" id="KW-0963">Cytoplasm</keyword>
<keyword evidence="18" id="KW-0833">Ubl conjugation pathway</keyword>
<keyword evidence="19" id="KW-0735">Signal-anchor</keyword>
<evidence type="ECO:0000256" key="19">
    <source>
        <dbReference type="ARBA" id="ARBA00022968"/>
    </source>
</evidence>
<dbReference type="FunFam" id="3.40.50.720:FF:000263">
    <property type="entry name" value="NEDD8-activating enzyme E1 regulatory subunit"/>
    <property type="match status" value="1"/>
</dbReference>
<evidence type="ECO:0000256" key="13">
    <source>
        <dbReference type="ARBA" id="ARBA00022676"/>
    </source>
</evidence>
<dbReference type="CDD" id="cd16128">
    <property type="entry name" value="Ubl_ATG8"/>
    <property type="match status" value="1"/>
</dbReference>
<organism evidence="34 35">
    <name type="scientific">Cucurbita argyrosperma subsp. sororia</name>
    <dbReference type="NCBI Taxonomy" id="37648"/>
    <lineage>
        <taxon>Eukaryota</taxon>
        <taxon>Viridiplantae</taxon>
        <taxon>Streptophyta</taxon>
        <taxon>Embryophyta</taxon>
        <taxon>Tracheophyta</taxon>
        <taxon>Spermatophyta</taxon>
        <taxon>Magnoliopsida</taxon>
        <taxon>eudicotyledons</taxon>
        <taxon>Gunneridae</taxon>
        <taxon>Pentapetalae</taxon>
        <taxon>rosids</taxon>
        <taxon>fabids</taxon>
        <taxon>Cucurbitales</taxon>
        <taxon>Cucurbitaceae</taxon>
        <taxon>Cucurbiteae</taxon>
        <taxon>Cucurbita</taxon>
    </lineage>
</organism>
<comment type="similarity">
    <text evidence="10 31">Belongs to the ATG8 family.</text>
</comment>
<dbReference type="InterPro" id="IPR000594">
    <property type="entry name" value="ThiF_NAD_FAD-bd"/>
</dbReference>
<evidence type="ECO:0000256" key="6">
    <source>
        <dbReference type="ARBA" id="ARBA00004512"/>
    </source>
</evidence>
<keyword evidence="14" id="KW-0808">Transferase</keyword>
<comment type="function">
    <text evidence="2">Ubiquitin-like modifier involved in autophagosomes formation. May mediate the delivery of the autophagosomes to the vacuole via the microtubule cytoskeleton.</text>
</comment>
<dbReference type="GO" id="GO:0005874">
    <property type="term" value="C:microtubule"/>
    <property type="evidence" value="ECO:0007669"/>
    <property type="project" value="UniProtKB-KW"/>
</dbReference>
<proteinExistence type="inferred from homology"/>
<dbReference type="GO" id="GO:0000421">
    <property type="term" value="C:autophagosome membrane"/>
    <property type="evidence" value="ECO:0007669"/>
    <property type="project" value="UniProtKB-SubCell"/>
</dbReference>
<reference evidence="34 35" key="1">
    <citation type="journal article" date="2021" name="Hortic Res">
        <title>The domestication of Cucurbita argyrosperma as revealed by the genome of its wild relative.</title>
        <authorList>
            <person name="Barrera-Redondo J."/>
            <person name="Sanchez-de la Vega G."/>
            <person name="Aguirre-Liguori J.A."/>
            <person name="Castellanos-Morales G."/>
            <person name="Gutierrez-Guerrero Y.T."/>
            <person name="Aguirre-Dugua X."/>
            <person name="Aguirre-Planter E."/>
            <person name="Tenaillon M.I."/>
            <person name="Lira-Saade R."/>
            <person name="Eguiarte L.E."/>
        </authorList>
    </citation>
    <scope>NUCLEOTIDE SEQUENCE [LARGE SCALE GENOMIC DNA]</scope>
    <source>
        <strain evidence="34">JBR-2021</strain>
    </source>
</reference>
<dbReference type="Pfam" id="PF00899">
    <property type="entry name" value="ThiF"/>
    <property type="match status" value="1"/>
</dbReference>
<dbReference type="PANTHER" id="PTHR10969">
    <property type="entry name" value="MICROTUBULE-ASSOCIATED PROTEINS 1A/1B LIGHT CHAIN 3-RELATED"/>
    <property type="match status" value="1"/>
</dbReference>
<evidence type="ECO:0000256" key="23">
    <source>
        <dbReference type="ARBA" id="ARBA00023136"/>
    </source>
</evidence>
<evidence type="ECO:0000313" key="35">
    <source>
        <dbReference type="Proteomes" id="UP000685013"/>
    </source>
</evidence>
<evidence type="ECO:0000256" key="26">
    <source>
        <dbReference type="ARBA" id="ARBA00023242"/>
    </source>
</evidence>
<evidence type="ECO:0000256" key="17">
    <source>
        <dbReference type="ARBA" id="ARBA00022741"/>
    </source>
</evidence>
<evidence type="ECO:0000259" key="32">
    <source>
        <dbReference type="Pfam" id="PF00899"/>
    </source>
</evidence>
<comment type="similarity">
    <text evidence="9">Belongs to the ubiquitin-activating E1 family. ULA1 subfamily.</text>
</comment>
<protein>
    <recommendedName>
        <fullName evidence="31">Autophagy-related protein</fullName>
    </recommendedName>
</protein>
<dbReference type="AlphaFoldDB" id="A0AAV6LUU2"/>
<dbReference type="FunFam" id="3.40.50.720:FF:000337">
    <property type="entry name" value="NEDD8-activating enzyme E1 regulatory subunit"/>
    <property type="match status" value="1"/>
</dbReference>
<evidence type="ECO:0000256" key="24">
    <source>
        <dbReference type="ARBA" id="ARBA00023211"/>
    </source>
</evidence>
<dbReference type="GO" id="GO:0005634">
    <property type="term" value="C:nucleus"/>
    <property type="evidence" value="ECO:0007669"/>
    <property type="project" value="UniProtKB-SubCell"/>
</dbReference>
<keyword evidence="35" id="KW-1185">Reference proteome</keyword>
<evidence type="ECO:0000256" key="11">
    <source>
        <dbReference type="ARBA" id="ARBA00008661"/>
    </source>
</evidence>
<evidence type="ECO:0000256" key="21">
    <source>
        <dbReference type="ARBA" id="ARBA00023006"/>
    </source>
</evidence>
<evidence type="ECO:0000256" key="7">
    <source>
        <dbReference type="ARBA" id="ARBA00004922"/>
    </source>
</evidence>
<keyword evidence="22" id="KW-0333">Golgi apparatus</keyword>
<keyword evidence="25" id="KW-0206">Cytoskeleton</keyword>
<keyword evidence="16" id="KW-0493">Microtubule</keyword>
<evidence type="ECO:0000256" key="2">
    <source>
        <dbReference type="ARBA" id="ARBA00003307"/>
    </source>
</evidence>
<feature type="domain" description="DUF4094" evidence="33">
    <location>
        <begin position="582"/>
        <end position="675"/>
    </location>
</feature>
<dbReference type="InterPro" id="IPR025298">
    <property type="entry name" value="DUF4094"/>
</dbReference>
<comment type="pathway">
    <text evidence="7">Protein modification; protein glycosylation.</text>
</comment>
<evidence type="ECO:0000256" key="3">
    <source>
        <dbReference type="ARBA" id="ARBA00004123"/>
    </source>
</evidence>
<feature type="non-terminal residue" evidence="34">
    <location>
        <position position="1"/>
    </location>
</feature>
<evidence type="ECO:0000256" key="12">
    <source>
        <dbReference type="ARBA" id="ARBA00022554"/>
    </source>
</evidence>
<evidence type="ECO:0000259" key="33">
    <source>
        <dbReference type="Pfam" id="PF13334"/>
    </source>
</evidence>
<keyword evidence="15" id="KW-0812">Transmembrane</keyword>
<evidence type="ECO:0000256" key="1">
    <source>
        <dbReference type="ARBA" id="ARBA00001936"/>
    </source>
</evidence>
<dbReference type="EMBL" id="JAGKQH010000020">
    <property type="protein sequence ID" value="KAG6570885.1"/>
    <property type="molecule type" value="Genomic_DNA"/>
</dbReference>
<keyword evidence="17" id="KW-0547">Nucleotide-binding</keyword>
<evidence type="ECO:0000256" key="20">
    <source>
        <dbReference type="ARBA" id="ARBA00022989"/>
    </source>
</evidence>
<sequence length="1106" mass="124051">MAEPKVKYDRQLRIWGEQGQAALEKASICLLNCGPTGSETLKNLVLGGIGSITIVDGTKIEEGDLGNNFMVDESSIGQSKAKCVCAFLQELNDAVKAKFIEECPEALIETRPSFFSQFTLVVATQLVEEWIVKLDKICRNANVILVVARSYGLTGLVRISLKEHTVIESKPDHFLDDLRLNNPWPELRRFSETIDLNIPDPVAHKHTPYVVILVKMAEEWAKSHGGSLPSSREEKKEFKDLLKAKMIAMDEDNYREAIEASFKVFAPHGISPDLKQIVDDCCAEVDSNSSDFWILVAALKEFIANEGGGEAPMEGSIPDMTSSTEHYVNLQNIYQAKAEADFMLIEERARNILKKIGRDPNSISKTTIKSFCKNARKLKVCRYRSLEDEFNSPIFAELQKYLTDEDFSVAVGFYILLRAVDRFAANYNSFPGQFDGGIDEDISRLKTTAVGLLSDLGCNGLTLSEDLINEMCRFGAAELHAVAAFIGGIASQEVIKLITRQFVPMSGTFVFNGIDHKPGIFPGGESAYFFVGAMNIRISSVEQKRVTGKFPMPITFNPTRVIAKMCGKSKANHHHSSRTLVSRKWTLFLCLASFCSGMLFTNRMWTIPEHKDMARSRSIEAQELKLVSKGCDLKTNELNFSSKDIFGKVFNTHNAIHTLDKSISNLEMELAATKAVQESIQSSSPLSQDSKQTDTTGRRKYLMVIGINTAFSSRKRRDSVRATWMPQGEKRKKLEEEKGIIIRFAIGHSATPGGILDRAIEAEDKKHGDFLRLDHVEGYLELSAKTKIYFVTAFSLWDADFYVKVDDDVHVNIGTLGETLARHRSKPRVYIGCMKSGPVLSQRGVRYHEPEHWKFGEGGNKYFRHATGQLYAISNDLGAYISMNQHVLHKYANEDVSLGSWVIGLNVEHIDDRRLCCGTPPDCEWKAQAGNICVASFDWSCSGICRSADRIKEVHRRCGEGPFRELGDSRRARSVFSVSFDLEASLSMAKSSFKLEHPLERRQVESARIREKYPDRIPVIVERAEKSDVPEIDKKKYLVPADLTVGQFVYVVRKRIKLSPEKAIFIFVKNILPPTAAMMSAIYEENKDEDGFLYMTYSGENTFGAC</sequence>
<dbReference type="CDD" id="cd01493">
    <property type="entry name" value="APPBP1_RUB"/>
    <property type="match status" value="1"/>
</dbReference>
<dbReference type="Proteomes" id="UP000685013">
    <property type="component" value="Chromosome 20"/>
</dbReference>
<dbReference type="GO" id="GO:0000139">
    <property type="term" value="C:Golgi membrane"/>
    <property type="evidence" value="ECO:0007669"/>
    <property type="project" value="UniProtKB-SubCell"/>
</dbReference>
<comment type="subcellular location">
    <subcellularLocation>
        <location evidence="4">Cytoplasm</location>
        <location evidence="4">Cytoskeleton</location>
    </subcellularLocation>
    <subcellularLocation>
        <location evidence="6">Cytoplasmic vesicle</location>
        <location evidence="6">Autophagosome membrane</location>
        <topology evidence="6">Lipid-anchor</topology>
    </subcellularLocation>
    <subcellularLocation>
        <location evidence="5">Golgi apparatus membrane</location>
        <topology evidence="5">Single-pass type II membrane protein</topology>
    </subcellularLocation>
    <subcellularLocation>
        <location evidence="3">Nucleus</location>
    </subcellularLocation>
    <subcellularLocation>
        <location evidence="29">Vacuole membrane</location>
    </subcellularLocation>
</comment>
<evidence type="ECO:0000256" key="4">
    <source>
        <dbReference type="ARBA" id="ARBA00004245"/>
    </source>
</evidence>
<evidence type="ECO:0000256" key="16">
    <source>
        <dbReference type="ARBA" id="ARBA00022701"/>
    </source>
</evidence>
<dbReference type="InterPro" id="IPR004241">
    <property type="entry name" value="Atg8-like"/>
</dbReference>
<keyword evidence="13" id="KW-0328">Glycosyltransferase</keyword>
<feature type="lipid moiety-binding region" description="Phosphatidylserine amidated glycine; alternate" evidence="30">
    <location>
        <position position="1104"/>
    </location>
</feature>
<comment type="pathway">
    <text evidence="8">Protein modification; protein neddylation.</text>
</comment>
<name>A0AAV6LUU2_9ROSI</name>
<dbReference type="Pfam" id="PF01762">
    <property type="entry name" value="Galactosyl_T"/>
    <property type="match status" value="1"/>
</dbReference>
<comment type="cofactor">
    <cofactor evidence="1">
        <name>Mn(2+)</name>
        <dbReference type="ChEBI" id="CHEBI:29035"/>
    </cofactor>
</comment>
<dbReference type="InterPro" id="IPR002659">
    <property type="entry name" value="Glyco_trans_31"/>
</dbReference>
<evidence type="ECO:0000256" key="18">
    <source>
        <dbReference type="ARBA" id="ARBA00022786"/>
    </source>
</evidence>
<evidence type="ECO:0000256" key="10">
    <source>
        <dbReference type="ARBA" id="ARBA00007293"/>
    </source>
</evidence>
<keyword evidence="28" id="KW-0968">Cytoplasmic vesicle</keyword>
<keyword evidence="21 31" id="KW-0072">Autophagy</keyword>
<dbReference type="Pfam" id="PF02991">
    <property type="entry name" value="ATG8"/>
    <property type="match status" value="1"/>
</dbReference>
<dbReference type="GO" id="GO:0016758">
    <property type="term" value="F:hexosyltransferase activity"/>
    <property type="evidence" value="ECO:0007669"/>
    <property type="project" value="InterPro"/>
</dbReference>
<keyword evidence="26" id="KW-0539">Nucleus</keyword>
<dbReference type="GO" id="GO:0031410">
    <property type="term" value="C:cytoplasmic vesicle"/>
    <property type="evidence" value="ECO:0007669"/>
    <property type="project" value="UniProtKB-KW"/>
</dbReference>
<feature type="domain" description="THIF-type NAD/FAD binding fold" evidence="32">
    <location>
        <begin position="8"/>
        <end position="501"/>
    </location>
</feature>
<keyword evidence="20" id="KW-1133">Transmembrane helix</keyword>
<evidence type="ECO:0000256" key="27">
    <source>
        <dbReference type="ARBA" id="ARBA00023288"/>
    </source>
</evidence>
<evidence type="ECO:0000256" key="31">
    <source>
        <dbReference type="RuleBase" id="RU004384"/>
    </source>
</evidence>
<comment type="caution">
    <text evidence="34">The sequence shown here is derived from an EMBL/GenBank/DDBJ whole genome shotgun (WGS) entry which is preliminary data.</text>
</comment>
<evidence type="ECO:0000256" key="15">
    <source>
        <dbReference type="ARBA" id="ARBA00022692"/>
    </source>
</evidence>
<dbReference type="Pfam" id="PF13334">
    <property type="entry name" value="DUF4094"/>
    <property type="match status" value="1"/>
</dbReference>
<evidence type="ECO:0000313" key="34">
    <source>
        <dbReference type="EMBL" id="KAG6570885.1"/>
    </source>
</evidence>
<dbReference type="GO" id="GO:0006914">
    <property type="term" value="P:autophagy"/>
    <property type="evidence" value="ECO:0007669"/>
    <property type="project" value="UniProtKB-KW"/>
</dbReference>
<keyword evidence="23" id="KW-0472">Membrane</keyword>
<dbReference type="FunFam" id="3.90.550.50:FF:000002">
    <property type="entry name" value="Hexosyltransferase"/>
    <property type="match status" value="1"/>
</dbReference>
<evidence type="ECO:0000256" key="9">
    <source>
        <dbReference type="ARBA" id="ARBA00006868"/>
    </source>
</evidence>
<evidence type="ECO:0000256" key="28">
    <source>
        <dbReference type="ARBA" id="ARBA00023329"/>
    </source>
</evidence>
<dbReference type="FunFam" id="3.10.20.90:FF:000010">
    <property type="entry name" value="Autophagy-related protein"/>
    <property type="match status" value="1"/>
</dbReference>
<dbReference type="GO" id="GO:0000166">
    <property type="term" value="F:nucleotide binding"/>
    <property type="evidence" value="ECO:0007669"/>
    <property type="project" value="UniProtKB-KW"/>
</dbReference>
<keyword evidence="27 30" id="KW-0449">Lipoprotein</keyword>
<accession>A0AAV6LUU2</accession>
<evidence type="ECO:0000256" key="25">
    <source>
        <dbReference type="ARBA" id="ARBA00023212"/>
    </source>
</evidence>
<evidence type="ECO:0000256" key="30">
    <source>
        <dbReference type="PIRSR" id="PIRSR604241-50"/>
    </source>
</evidence>
<comment type="similarity">
    <text evidence="11">Belongs to the glycosyltransferase 31 family.</text>
</comment>
<evidence type="ECO:0000256" key="8">
    <source>
        <dbReference type="ARBA" id="ARBA00005032"/>
    </source>
</evidence>
<keyword evidence="12" id="KW-0926">Vacuole</keyword>
<keyword evidence="24" id="KW-0464">Manganese</keyword>
<evidence type="ECO:0000256" key="5">
    <source>
        <dbReference type="ARBA" id="ARBA00004323"/>
    </source>
</evidence>
<evidence type="ECO:0000256" key="22">
    <source>
        <dbReference type="ARBA" id="ARBA00023034"/>
    </source>
</evidence>